<keyword evidence="2" id="KW-1185">Reference proteome</keyword>
<comment type="caution">
    <text evidence="1">The sequence shown here is derived from an EMBL/GenBank/DDBJ whole genome shotgun (WGS) entry which is preliminary data.</text>
</comment>
<accession>A0ABU3EKQ3</accession>
<reference evidence="2" key="1">
    <citation type="submission" date="2023-07" db="EMBL/GenBank/DDBJ databases">
        <title>Characterization of two Paracoccaceae strains isolated from Phycosphere and proposal of Xinfangfangia lacusdiani sp. nov.</title>
        <authorList>
            <person name="Deng Y."/>
            <person name="Zhang Y.Q."/>
        </authorList>
    </citation>
    <scope>NUCLEOTIDE SEQUENCE [LARGE SCALE GENOMIC DNA]</scope>
    <source>
        <strain evidence="2">CPCC 101403</strain>
    </source>
</reference>
<evidence type="ECO:0000313" key="1">
    <source>
        <dbReference type="EMBL" id="MDT1064372.1"/>
    </source>
</evidence>
<organism evidence="1 2">
    <name type="scientific">Paracoccus broussonetiae</name>
    <dbReference type="NCBI Taxonomy" id="3075834"/>
    <lineage>
        <taxon>Bacteria</taxon>
        <taxon>Pseudomonadati</taxon>
        <taxon>Pseudomonadota</taxon>
        <taxon>Alphaproteobacteria</taxon>
        <taxon>Rhodobacterales</taxon>
        <taxon>Paracoccaceae</taxon>
        <taxon>Paracoccus</taxon>
    </lineage>
</organism>
<gene>
    <name evidence="1" type="ORF">RM190_21100</name>
</gene>
<proteinExistence type="predicted"/>
<name>A0ABU3EKQ3_9RHOB</name>
<evidence type="ECO:0000313" key="2">
    <source>
        <dbReference type="Proteomes" id="UP001251085"/>
    </source>
</evidence>
<dbReference type="RefSeq" id="WP_311761461.1">
    <property type="nucleotide sequence ID" value="NZ_JAVRQI010000021.1"/>
</dbReference>
<sequence>MMIYLQGKMCGGFQTVGSFAENGAPVLSANLNGKLVPPDAPRKRLSAAEAMARTKEQYKQTLAYLMD</sequence>
<dbReference type="EMBL" id="JAVRQI010000021">
    <property type="protein sequence ID" value="MDT1064372.1"/>
    <property type="molecule type" value="Genomic_DNA"/>
</dbReference>
<dbReference type="Proteomes" id="UP001251085">
    <property type="component" value="Unassembled WGS sequence"/>
</dbReference>
<protein>
    <submittedName>
        <fullName evidence="1">Uncharacterized protein</fullName>
    </submittedName>
</protein>